<reference evidence="2" key="1">
    <citation type="journal article" date="2018" name="Genome Biol. Evol.">
        <title>Genomics and development of Lentinus tigrinus, a white-rot wood-decaying mushroom with dimorphic fruiting bodies.</title>
        <authorList>
            <person name="Wu B."/>
            <person name="Xu Z."/>
            <person name="Knudson A."/>
            <person name="Carlson A."/>
            <person name="Chen N."/>
            <person name="Kovaka S."/>
            <person name="LaButti K."/>
            <person name="Lipzen A."/>
            <person name="Pennachio C."/>
            <person name="Riley R."/>
            <person name="Schakwitz W."/>
            <person name="Umezawa K."/>
            <person name="Ohm R.A."/>
            <person name="Grigoriev I.V."/>
            <person name="Nagy L.G."/>
            <person name="Gibbons J."/>
            <person name="Hibbett D."/>
        </authorList>
    </citation>
    <scope>NUCLEOTIDE SEQUENCE [LARGE SCALE GENOMIC DNA]</scope>
    <source>
        <strain evidence="2">ALCF2SS1-6</strain>
    </source>
</reference>
<evidence type="ECO:0000256" key="1">
    <source>
        <dbReference type="SAM" id="MobiDB-lite"/>
    </source>
</evidence>
<feature type="compositionally biased region" description="Acidic residues" evidence="1">
    <location>
        <begin position="135"/>
        <end position="154"/>
    </location>
</feature>
<dbReference type="OrthoDB" id="2420608at2759"/>
<name>A0A5C2SFH2_9APHY</name>
<evidence type="ECO:0000313" key="2">
    <source>
        <dbReference type="EMBL" id="RPD62411.1"/>
    </source>
</evidence>
<dbReference type="GO" id="GO:0042393">
    <property type="term" value="F:histone binding"/>
    <property type="evidence" value="ECO:0007669"/>
    <property type="project" value="InterPro"/>
</dbReference>
<protein>
    <submittedName>
        <fullName evidence="2">Uncharacterized protein</fullName>
    </submittedName>
</protein>
<feature type="compositionally biased region" description="Polar residues" evidence="1">
    <location>
        <begin position="368"/>
        <end position="379"/>
    </location>
</feature>
<feature type="compositionally biased region" description="Acidic residues" evidence="1">
    <location>
        <begin position="258"/>
        <end position="271"/>
    </location>
</feature>
<feature type="compositionally biased region" description="Pro residues" evidence="1">
    <location>
        <begin position="479"/>
        <end position="493"/>
    </location>
</feature>
<accession>A0A5C2SFH2</accession>
<keyword evidence="3" id="KW-1185">Reference proteome</keyword>
<organism evidence="2 3">
    <name type="scientific">Lentinus tigrinus ALCF2SS1-6</name>
    <dbReference type="NCBI Taxonomy" id="1328759"/>
    <lineage>
        <taxon>Eukaryota</taxon>
        <taxon>Fungi</taxon>
        <taxon>Dikarya</taxon>
        <taxon>Basidiomycota</taxon>
        <taxon>Agaricomycotina</taxon>
        <taxon>Agaricomycetes</taxon>
        <taxon>Polyporales</taxon>
        <taxon>Polyporaceae</taxon>
        <taxon>Lentinus</taxon>
    </lineage>
</organism>
<feature type="region of interest" description="Disordered" evidence="1">
    <location>
        <begin position="123"/>
        <end position="618"/>
    </location>
</feature>
<feature type="region of interest" description="Disordered" evidence="1">
    <location>
        <begin position="1"/>
        <end position="65"/>
    </location>
</feature>
<proteinExistence type="predicted"/>
<gene>
    <name evidence="2" type="ORF">L227DRAFT_35351</name>
</gene>
<feature type="compositionally biased region" description="Low complexity" evidence="1">
    <location>
        <begin position="553"/>
        <end position="562"/>
    </location>
</feature>
<feature type="compositionally biased region" description="Low complexity" evidence="1">
    <location>
        <begin position="44"/>
        <end position="60"/>
    </location>
</feature>
<feature type="compositionally biased region" description="Basic and acidic residues" evidence="1">
    <location>
        <begin position="184"/>
        <end position="200"/>
    </location>
</feature>
<feature type="compositionally biased region" description="Low complexity" evidence="1">
    <location>
        <begin position="830"/>
        <end position="841"/>
    </location>
</feature>
<feature type="region of interest" description="Disordered" evidence="1">
    <location>
        <begin position="824"/>
        <end position="907"/>
    </location>
</feature>
<dbReference type="GO" id="GO:0005634">
    <property type="term" value="C:nucleus"/>
    <property type="evidence" value="ECO:0007669"/>
    <property type="project" value="InterPro"/>
</dbReference>
<feature type="compositionally biased region" description="Pro residues" evidence="1">
    <location>
        <begin position="388"/>
        <end position="400"/>
    </location>
</feature>
<dbReference type="AlphaFoldDB" id="A0A5C2SFH2"/>
<dbReference type="Proteomes" id="UP000313359">
    <property type="component" value="Unassembled WGS sequence"/>
</dbReference>
<feature type="compositionally biased region" description="Acidic residues" evidence="1">
    <location>
        <begin position="203"/>
        <end position="230"/>
    </location>
</feature>
<sequence length="959" mass="106084">MDAQFARPADKPPLRRPPLITPSASPPVSRIRNRPPAAKRPRLSATPSASSSAQRSSSVANDLDAERTRLESLDRLFKTWDQLAERYHKPLDEDDIVDLRDLAILKDRGVTRGTAGTYAIGSMIVPTDEASSQAGDDDNTGEEEEEESADELDLISDPPGPSVPEEYKKWYVPPADQTNPEDAEMFREFEEAEKKMRELYGLDGDEATAEPEQDGGSEPPLEGEEEEMDEQMVYSPAGPKFTPQRRRSRPPPKTPGDDLSEDEFAAWDFDETPVPQRRSAPLPQPAADDDDIIDLTGSPEPSPPKPKPTPQQRGRSRPGPQPENRARSHTRSNSKPPNPAPAEKRDRTPEIGQSSADEQLVLQLLTPPRSSSAPESITSIPDHESAPSPLPPAETPSPKFPKPRARYTPRPRTPSDDEDDDLPPPPPPLNLPFKVGPPRGVKKQTAKKQTSVKGKELKVEVFISVPPKKLNGKAKSARPPSPEPPSTPSPPPSKSNKGKGKEKAVPEPPSNTDIAPTTLRRRRSQSQPRLPTRVSDSPQPLPPPRGTKRRRVSSLSSLSDSSPARPVTPDPISVPRNAARTNRLTRSGSSKSGYSSDIPPPTSSPVHSDADDGRLHGSSGRVTMLKISAQTTRALAAQVAAVHAQPVSRLTCHHTHTHLPCSLLIPGMAIARRRAHAVINRKNDTLLPFQRQAYKTHKRSLCSHTHGTVYHTLWHRGRSQLLRPQAPAILQASHSRMRLGRHTPQVTSDIVPIRSTRLHLPQKQVPHARRHTSLRHIIHIRIHTPTTRCFPTVPCHHLRPYLPLLRHLPLRYAPPPYLLDSGVAPGGDASRSSWTSTTGRSRSLRGVLTIPPTTTEPSPRVHRRGRGREKAKLEPSPSRNRNAERRKRARTTNRLHGPRAGVRCSERAPLHRHLSACRASLLAPRRRRQVRKRTRPQSLRSESIELRVSRSDCARGFSV</sequence>
<feature type="compositionally biased region" description="Basic residues" evidence="1">
    <location>
        <begin position="31"/>
        <end position="42"/>
    </location>
</feature>
<evidence type="ECO:0000313" key="3">
    <source>
        <dbReference type="Proteomes" id="UP000313359"/>
    </source>
</evidence>
<dbReference type="InterPro" id="IPR018465">
    <property type="entry name" value="Scm3/HJURP"/>
</dbReference>
<dbReference type="EMBL" id="ML122259">
    <property type="protein sequence ID" value="RPD62411.1"/>
    <property type="molecule type" value="Genomic_DNA"/>
</dbReference>
<dbReference type="STRING" id="1328759.A0A5C2SFH2"/>
<feature type="compositionally biased region" description="Basic residues" evidence="1">
    <location>
        <begin position="884"/>
        <end position="897"/>
    </location>
</feature>
<feature type="compositionally biased region" description="Low complexity" evidence="1">
    <location>
        <begin position="587"/>
        <end position="596"/>
    </location>
</feature>
<feature type="compositionally biased region" description="Pro residues" evidence="1">
    <location>
        <begin position="300"/>
        <end position="309"/>
    </location>
</feature>
<dbReference type="Pfam" id="PF10384">
    <property type="entry name" value="Scm3"/>
    <property type="match status" value="1"/>
</dbReference>